<dbReference type="AlphaFoldDB" id="C7NEC1"/>
<evidence type="ECO:0000313" key="1">
    <source>
        <dbReference type="EMBL" id="ACV38316.1"/>
    </source>
</evidence>
<name>C7NEC1_LEPBD</name>
<sequence length="182" mass="21111">MFYEKNIIFLFFLLGILTFAFNSVDEIKIYSKQVPKNSDFKYKKQTGSYFEYTVSDARARVFYKGNAVTKVELRVPYYFGKNRGNVINYLLTNVGGIIGLRREIVDGVNWELDSLYYITDDTMKLNLDYYTVYLEAGLSGGSVFSKAVGAFGRETYRQGLNANYTDYSGYTEYRMKITIYEK</sequence>
<dbReference type="RefSeq" id="WP_012806499.1">
    <property type="nucleotide sequence ID" value="NC_013192.1"/>
</dbReference>
<dbReference type="EMBL" id="CP001685">
    <property type="protein sequence ID" value="ACV38316.1"/>
    <property type="molecule type" value="Genomic_DNA"/>
</dbReference>
<reference evidence="1 2" key="1">
    <citation type="journal article" date="2009" name="Stand. Genomic Sci.">
        <title>Complete genome sequence of Leptotrichia buccalis type strain (C-1013-b).</title>
        <authorList>
            <person name="Ivanova N."/>
            <person name="Gronow S."/>
            <person name="Lapidus A."/>
            <person name="Copeland A."/>
            <person name="Glavina Del Rio T."/>
            <person name="Nolan M."/>
            <person name="Lucas S."/>
            <person name="Chen F."/>
            <person name="Tice H."/>
            <person name="Cheng J.F."/>
            <person name="Saunders E."/>
            <person name="Bruce D."/>
            <person name="Goodwin L."/>
            <person name="Brettin T."/>
            <person name="Detter J.C."/>
            <person name="Han C."/>
            <person name="Pitluck S."/>
            <person name="Mikhailova N."/>
            <person name="Pati A."/>
            <person name="Mavrommatis K."/>
            <person name="Chen A."/>
            <person name="Palaniappan K."/>
            <person name="Land M."/>
            <person name="Hauser L."/>
            <person name="Chang Y.J."/>
            <person name="Jeffries C.D."/>
            <person name="Chain P."/>
            <person name="Rohde C."/>
            <person name="Goker M."/>
            <person name="Bristow J."/>
            <person name="Eisen J.A."/>
            <person name="Markowitz V."/>
            <person name="Hugenholtz P."/>
            <person name="Kyrpides N.C."/>
            <person name="Klenk H.P."/>
        </authorList>
    </citation>
    <scope>NUCLEOTIDE SEQUENCE [LARGE SCALE GENOMIC DNA]</scope>
    <source>
        <strain evidence="2">ATCC 14201 / DSM 1135 / JCM 12969 / NCTC 10249 / C-1013-b</strain>
    </source>
</reference>
<dbReference type="HOGENOM" id="CLU_1494499_0_0_0"/>
<organism evidence="1 2">
    <name type="scientific">Leptotrichia buccalis (strain ATCC 14201 / DSM 1135 / JCM 12969 / NCTC 10249 / C-1013-b)</name>
    <dbReference type="NCBI Taxonomy" id="523794"/>
    <lineage>
        <taxon>Bacteria</taxon>
        <taxon>Fusobacteriati</taxon>
        <taxon>Fusobacteriota</taxon>
        <taxon>Fusobacteriia</taxon>
        <taxon>Fusobacteriales</taxon>
        <taxon>Leptotrichiaceae</taxon>
        <taxon>Leptotrichia</taxon>
    </lineage>
</organism>
<proteinExistence type="predicted"/>
<keyword evidence="2" id="KW-1185">Reference proteome</keyword>
<gene>
    <name evidence="1" type="ordered locus">Lebu_0401</name>
</gene>
<protein>
    <submittedName>
        <fullName evidence="1">Uncharacterized protein</fullName>
    </submittedName>
</protein>
<dbReference type="Proteomes" id="UP000001910">
    <property type="component" value="Chromosome"/>
</dbReference>
<dbReference type="KEGG" id="lba:Lebu_0401"/>
<evidence type="ECO:0000313" key="2">
    <source>
        <dbReference type="Proteomes" id="UP000001910"/>
    </source>
</evidence>
<accession>C7NEC1</accession>